<comment type="caution">
    <text evidence="1">The sequence shown here is derived from an EMBL/GenBank/DDBJ whole genome shotgun (WGS) entry which is preliminary data.</text>
</comment>
<evidence type="ECO:0000313" key="1">
    <source>
        <dbReference type="EMBL" id="KRK89239.1"/>
    </source>
</evidence>
<dbReference type="EMBL" id="AZEA01000003">
    <property type="protein sequence ID" value="KRK89239.1"/>
    <property type="molecule type" value="Genomic_DNA"/>
</dbReference>
<keyword evidence="2" id="KW-1185">Reference proteome</keyword>
<proteinExistence type="predicted"/>
<dbReference type="AlphaFoldDB" id="A0A0R1LBW0"/>
<evidence type="ECO:0000313" key="2">
    <source>
        <dbReference type="Proteomes" id="UP000051581"/>
    </source>
</evidence>
<organism evidence="1 2">
    <name type="scientific">Lentilactobacillus sunkii DSM 19904</name>
    <dbReference type="NCBI Taxonomy" id="1423808"/>
    <lineage>
        <taxon>Bacteria</taxon>
        <taxon>Bacillati</taxon>
        <taxon>Bacillota</taxon>
        <taxon>Bacilli</taxon>
        <taxon>Lactobacillales</taxon>
        <taxon>Lactobacillaceae</taxon>
        <taxon>Lentilactobacillus</taxon>
    </lineage>
</organism>
<dbReference type="RefSeq" id="WP_057823899.1">
    <property type="nucleotide sequence ID" value="NZ_AZEA01000003.1"/>
</dbReference>
<protein>
    <submittedName>
        <fullName evidence="1">Uncharacterized protein</fullName>
    </submittedName>
</protein>
<reference evidence="1 2" key="1">
    <citation type="journal article" date="2015" name="Genome Announc.">
        <title>Expanding the biotechnology potential of lactobacilli through comparative genomics of 213 strains and associated genera.</title>
        <authorList>
            <person name="Sun Z."/>
            <person name="Harris H.M."/>
            <person name="McCann A."/>
            <person name="Guo C."/>
            <person name="Argimon S."/>
            <person name="Zhang W."/>
            <person name="Yang X."/>
            <person name="Jeffery I.B."/>
            <person name="Cooney J.C."/>
            <person name="Kagawa T.F."/>
            <person name="Liu W."/>
            <person name="Song Y."/>
            <person name="Salvetti E."/>
            <person name="Wrobel A."/>
            <person name="Rasinkangas P."/>
            <person name="Parkhill J."/>
            <person name="Rea M.C."/>
            <person name="O'Sullivan O."/>
            <person name="Ritari J."/>
            <person name="Douillard F.P."/>
            <person name="Paul Ross R."/>
            <person name="Yang R."/>
            <person name="Briner A.E."/>
            <person name="Felis G.E."/>
            <person name="de Vos W.M."/>
            <person name="Barrangou R."/>
            <person name="Klaenhammer T.R."/>
            <person name="Caufield P.W."/>
            <person name="Cui Y."/>
            <person name="Zhang H."/>
            <person name="O'Toole P.W."/>
        </authorList>
    </citation>
    <scope>NUCLEOTIDE SEQUENCE [LARGE SCALE GENOMIC DNA]</scope>
    <source>
        <strain evidence="1 2">DSM 19904</strain>
    </source>
</reference>
<sequence length="77" mass="8451">MELTATDYEILKAIYTGRVSSGTPVTHFVDYCDNVIGGNPKPLVDAGYIETERNEINGLTEKGTKAYEDHAAQESNK</sequence>
<dbReference type="PATRIC" id="fig|1423808.3.peg.1747"/>
<dbReference type="OrthoDB" id="2301758at2"/>
<dbReference type="Proteomes" id="UP000051581">
    <property type="component" value="Unassembled WGS sequence"/>
</dbReference>
<gene>
    <name evidence="1" type="ORF">FD17_GL001726</name>
</gene>
<accession>A0A0R1LBW0</accession>
<name>A0A0R1LBW0_9LACO</name>